<evidence type="ECO:0000256" key="2">
    <source>
        <dbReference type="ARBA" id="ARBA00010072"/>
    </source>
</evidence>
<dbReference type="Gene3D" id="1.10.3720.10">
    <property type="entry name" value="MetI-like"/>
    <property type="match status" value="1"/>
</dbReference>
<organism evidence="11 12">
    <name type="scientific">Paenarthrobacter aurescens</name>
    <name type="common">Arthrobacter aurescens</name>
    <dbReference type="NCBI Taxonomy" id="43663"/>
    <lineage>
        <taxon>Bacteria</taxon>
        <taxon>Bacillati</taxon>
        <taxon>Actinomycetota</taxon>
        <taxon>Actinomycetes</taxon>
        <taxon>Micrococcales</taxon>
        <taxon>Micrococcaceae</taxon>
        <taxon>Paenarthrobacter</taxon>
    </lineage>
</organism>
<dbReference type="OrthoDB" id="3181282at2"/>
<evidence type="ECO:0000256" key="9">
    <source>
        <dbReference type="RuleBase" id="RU363032"/>
    </source>
</evidence>
<feature type="transmembrane region" description="Helical" evidence="9">
    <location>
        <begin position="19"/>
        <end position="41"/>
    </location>
</feature>
<proteinExistence type="inferred from homology"/>
<reference evidence="11 12" key="1">
    <citation type="submission" date="2019-06" db="EMBL/GenBank/DDBJ databases">
        <title>Whole genome shotgun sequence of Paenarthrobacter aurescens NBRC 12136.</title>
        <authorList>
            <person name="Hosoyama A."/>
            <person name="Uohara A."/>
            <person name="Ohji S."/>
            <person name="Ichikawa N."/>
        </authorList>
    </citation>
    <scope>NUCLEOTIDE SEQUENCE [LARGE SCALE GENOMIC DNA]</scope>
    <source>
        <strain evidence="11 12">NBRC 12136</strain>
    </source>
</reference>
<sequence length="216" mass="23374">MDAVIASLPEYWDGFLRTLYLSVISGIIALIVGTLLAAMRVSPVAALRGFSMFYVEVARNTPLTIIFFFAAIVLPRLGVKFEQFEVAAIIALSSYTAAFIAEAVRSGVNSVPVGQAEAARSVGMTFTQVLGFIVLPQAVRTVVPPLINILIALVKNSSVAGAFFVLELFGYGRQLSNDYGNQVLWILLGVAFFYLLITVPLGLLAHFVERKVAIAR</sequence>
<accession>A0A4Y3NJL9</accession>
<dbReference type="EMBL" id="BJMD01000024">
    <property type="protein sequence ID" value="GEB20655.1"/>
    <property type="molecule type" value="Genomic_DNA"/>
</dbReference>
<dbReference type="PANTHER" id="PTHR30614">
    <property type="entry name" value="MEMBRANE COMPONENT OF AMINO ACID ABC TRANSPORTER"/>
    <property type="match status" value="1"/>
</dbReference>
<dbReference type="Pfam" id="PF00528">
    <property type="entry name" value="BPD_transp_1"/>
    <property type="match status" value="1"/>
</dbReference>
<evidence type="ECO:0000256" key="5">
    <source>
        <dbReference type="ARBA" id="ARBA00022692"/>
    </source>
</evidence>
<dbReference type="Proteomes" id="UP000317715">
    <property type="component" value="Unassembled WGS sequence"/>
</dbReference>
<dbReference type="RefSeq" id="WP_062072917.1">
    <property type="nucleotide sequence ID" value="NZ_BAAAWK010000001.1"/>
</dbReference>
<dbReference type="PROSITE" id="PS50928">
    <property type="entry name" value="ABC_TM1"/>
    <property type="match status" value="1"/>
</dbReference>
<keyword evidence="6" id="KW-0029">Amino-acid transport</keyword>
<feature type="transmembrane region" description="Helical" evidence="9">
    <location>
        <begin position="86"/>
        <end position="106"/>
    </location>
</feature>
<keyword evidence="12" id="KW-1185">Reference proteome</keyword>
<dbReference type="GO" id="GO:0043190">
    <property type="term" value="C:ATP-binding cassette (ABC) transporter complex"/>
    <property type="evidence" value="ECO:0007669"/>
    <property type="project" value="InterPro"/>
</dbReference>
<keyword evidence="3 9" id="KW-0813">Transport</keyword>
<dbReference type="NCBIfam" id="TIGR01726">
    <property type="entry name" value="HEQRo_perm_3TM"/>
    <property type="match status" value="1"/>
</dbReference>
<dbReference type="InterPro" id="IPR035906">
    <property type="entry name" value="MetI-like_sf"/>
</dbReference>
<feature type="transmembrane region" description="Helical" evidence="9">
    <location>
        <begin position="183"/>
        <end position="208"/>
    </location>
</feature>
<dbReference type="GO" id="GO:0006865">
    <property type="term" value="P:amino acid transport"/>
    <property type="evidence" value="ECO:0007669"/>
    <property type="project" value="UniProtKB-KW"/>
</dbReference>
<dbReference type="InterPro" id="IPR010065">
    <property type="entry name" value="AA_ABC_transptr_permease_3TM"/>
</dbReference>
<feature type="transmembrane region" description="Helical" evidence="9">
    <location>
        <begin position="118"/>
        <end position="135"/>
    </location>
</feature>
<evidence type="ECO:0000256" key="7">
    <source>
        <dbReference type="ARBA" id="ARBA00022989"/>
    </source>
</evidence>
<keyword evidence="5 9" id="KW-0812">Transmembrane</keyword>
<dbReference type="CDD" id="cd06261">
    <property type="entry name" value="TM_PBP2"/>
    <property type="match status" value="1"/>
</dbReference>
<dbReference type="GeneID" id="97301640"/>
<feature type="transmembrane region" description="Helical" evidence="9">
    <location>
        <begin position="61"/>
        <end position="79"/>
    </location>
</feature>
<comment type="subcellular location">
    <subcellularLocation>
        <location evidence="1 9">Cell membrane</location>
        <topology evidence="1 9">Multi-pass membrane protein</topology>
    </subcellularLocation>
</comment>
<comment type="similarity">
    <text evidence="2">Belongs to the binding-protein-dependent transport system permease family. HisMQ subfamily.</text>
</comment>
<protein>
    <submittedName>
        <fullName evidence="11">Amino acid ABC transporter permease</fullName>
    </submittedName>
</protein>
<keyword evidence="7 9" id="KW-1133">Transmembrane helix</keyword>
<evidence type="ECO:0000313" key="12">
    <source>
        <dbReference type="Proteomes" id="UP000317715"/>
    </source>
</evidence>
<dbReference type="PANTHER" id="PTHR30614:SF37">
    <property type="entry name" value="AMINO-ACID ABC TRANSPORTER PERMEASE PROTEIN YHDX-RELATED"/>
    <property type="match status" value="1"/>
</dbReference>
<keyword evidence="4" id="KW-1003">Cell membrane</keyword>
<evidence type="ECO:0000256" key="3">
    <source>
        <dbReference type="ARBA" id="ARBA00022448"/>
    </source>
</evidence>
<dbReference type="AlphaFoldDB" id="A0A4Y3NJL9"/>
<evidence type="ECO:0000313" key="11">
    <source>
        <dbReference type="EMBL" id="GEB20655.1"/>
    </source>
</evidence>
<evidence type="ECO:0000256" key="6">
    <source>
        <dbReference type="ARBA" id="ARBA00022970"/>
    </source>
</evidence>
<gene>
    <name evidence="11" type="ORF">AAU01_34100</name>
</gene>
<keyword evidence="8 9" id="KW-0472">Membrane</keyword>
<evidence type="ECO:0000259" key="10">
    <source>
        <dbReference type="PROSITE" id="PS50928"/>
    </source>
</evidence>
<dbReference type="InterPro" id="IPR000515">
    <property type="entry name" value="MetI-like"/>
</dbReference>
<feature type="transmembrane region" description="Helical" evidence="9">
    <location>
        <begin position="147"/>
        <end position="171"/>
    </location>
</feature>
<evidence type="ECO:0000256" key="8">
    <source>
        <dbReference type="ARBA" id="ARBA00023136"/>
    </source>
</evidence>
<dbReference type="GO" id="GO:0022857">
    <property type="term" value="F:transmembrane transporter activity"/>
    <property type="evidence" value="ECO:0007669"/>
    <property type="project" value="InterPro"/>
</dbReference>
<comment type="caution">
    <text evidence="11">The sequence shown here is derived from an EMBL/GenBank/DDBJ whole genome shotgun (WGS) entry which is preliminary data.</text>
</comment>
<evidence type="ECO:0000256" key="4">
    <source>
        <dbReference type="ARBA" id="ARBA00022475"/>
    </source>
</evidence>
<feature type="domain" description="ABC transmembrane type-1" evidence="10">
    <location>
        <begin position="15"/>
        <end position="205"/>
    </location>
</feature>
<name>A0A4Y3NJL9_PAEAU</name>
<evidence type="ECO:0000256" key="1">
    <source>
        <dbReference type="ARBA" id="ARBA00004651"/>
    </source>
</evidence>
<dbReference type="SUPFAM" id="SSF161098">
    <property type="entry name" value="MetI-like"/>
    <property type="match status" value="1"/>
</dbReference>
<dbReference type="InterPro" id="IPR043429">
    <property type="entry name" value="ArtM/GltK/GlnP/TcyL/YhdX-like"/>
</dbReference>